<keyword evidence="8" id="KW-0408">Iron</keyword>
<evidence type="ECO:0000256" key="6">
    <source>
        <dbReference type="ARBA" id="ARBA00022692"/>
    </source>
</evidence>
<keyword evidence="11 14" id="KW-0472">Membrane</keyword>
<dbReference type="InterPro" id="IPR039426">
    <property type="entry name" value="TonB-dep_rcpt-like"/>
</dbReference>
<evidence type="ECO:0000256" key="1">
    <source>
        <dbReference type="ARBA" id="ARBA00004571"/>
    </source>
</evidence>
<evidence type="ECO:0000256" key="13">
    <source>
        <dbReference type="ARBA" id="ARBA00023237"/>
    </source>
</evidence>
<keyword evidence="6 14" id="KW-0812">Transmembrane</keyword>
<evidence type="ECO:0000256" key="7">
    <source>
        <dbReference type="ARBA" id="ARBA00022729"/>
    </source>
</evidence>
<evidence type="ECO:0000259" key="17">
    <source>
        <dbReference type="Pfam" id="PF00593"/>
    </source>
</evidence>
<evidence type="ECO:0000256" key="4">
    <source>
        <dbReference type="ARBA" id="ARBA00022452"/>
    </source>
</evidence>
<evidence type="ECO:0000256" key="16">
    <source>
        <dbReference type="SAM" id="SignalP"/>
    </source>
</evidence>
<dbReference type="CDD" id="cd01347">
    <property type="entry name" value="ligand_gated_channel"/>
    <property type="match status" value="1"/>
</dbReference>
<keyword evidence="3 14" id="KW-0813">Transport</keyword>
<dbReference type="PROSITE" id="PS52016">
    <property type="entry name" value="TONB_DEPENDENT_REC_3"/>
    <property type="match status" value="1"/>
</dbReference>
<protein>
    <submittedName>
        <fullName evidence="19">TonB-dependent siderophore receptor</fullName>
    </submittedName>
</protein>
<evidence type="ECO:0000256" key="12">
    <source>
        <dbReference type="ARBA" id="ARBA00023170"/>
    </source>
</evidence>
<dbReference type="InterPro" id="IPR037066">
    <property type="entry name" value="Plug_dom_sf"/>
</dbReference>
<evidence type="ECO:0000256" key="8">
    <source>
        <dbReference type="ARBA" id="ARBA00023004"/>
    </source>
</evidence>
<dbReference type="PANTHER" id="PTHR32552">
    <property type="entry name" value="FERRICHROME IRON RECEPTOR-RELATED"/>
    <property type="match status" value="1"/>
</dbReference>
<evidence type="ECO:0000256" key="15">
    <source>
        <dbReference type="RuleBase" id="RU003357"/>
    </source>
</evidence>
<dbReference type="InterPro" id="IPR012910">
    <property type="entry name" value="Plug_dom"/>
</dbReference>
<dbReference type="Gene3D" id="2.170.130.10">
    <property type="entry name" value="TonB-dependent receptor, plug domain"/>
    <property type="match status" value="1"/>
</dbReference>
<dbReference type="EMBL" id="JAJHNU010000001">
    <property type="protein sequence ID" value="MDN4120393.1"/>
    <property type="molecule type" value="Genomic_DNA"/>
</dbReference>
<dbReference type="InterPro" id="IPR010105">
    <property type="entry name" value="TonB_sidphr_rcpt"/>
</dbReference>
<keyword evidence="12 19" id="KW-0675">Receptor</keyword>
<dbReference type="InterPro" id="IPR000531">
    <property type="entry name" value="Beta-barrel_TonB"/>
</dbReference>
<evidence type="ECO:0000259" key="18">
    <source>
        <dbReference type="Pfam" id="PF07715"/>
    </source>
</evidence>
<evidence type="ECO:0000313" key="20">
    <source>
        <dbReference type="Proteomes" id="UP001168613"/>
    </source>
</evidence>
<accession>A0ABT8EGJ5</accession>
<comment type="caution">
    <text evidence="19">The sequence shown here is derived from an EMBL/GenBank/DDBJ whole genome shotgun (WGS) entry which is preliminary data.</text>
</comment>
<evidence type="ECO:0000256" key="2">
    <source>
        <dbReference type="ARBA" id="ARBA00009810"/>
    </source>
</evidence>
<dbReference type="Pfam" id="PF00593">
    <property type="entry name" value="TonB_dep_Rec_b-barrel"/>
    <property type="match status" value="1"/>
</dbReference>
<evidence type="ECO:0000256" key="3">
    <source>
        <dbReference type="ARBA" id="ARBA00022448"/>
    </source>
</evidence>
<dbReference type="Proteomes" id="UP001168613">
    <property type="component" value="Unassembled WGS sequence"/>
</dbReference>
<feature type="domain" description="TonB-dependent receptor plug" evidence="18">
    <location>
        <begin position="64"/>
        <end position="165"/>
    </location>
</feature>
<dbReference type="NCBIfam" id="TIGR01783">
    <property type="entry name" value="TonB-siderophor"/>
    <property type="match status" value="1"/>
</dbReference>
<evidence type="ECO:0000256" key="11">
    <source>
        <dbReference type="ARBA" id="ARBA00023136"/>
    </source>
</evidence>
<evidence type="ECO:0000313" key="19">
    <source>
        <dbReference type="EMBL" id="MDN4120393.1"/>
    </source>
</evidence>
<comment type="subcellular location">
    <subcellularLocation>
        <location evidence="1 14">Cell outer membrane</location>
        <topology evidence="1 14">Multi-pass membrane protein</topology>
    </subcellularLocation>
</comment>
<dbReference type="Gene3D" id="2.40.170.20">
    <property type="entry name" value="TonB-dependent receptor, beta-barrel domain"/>
    <property type="match status" value="1"/>
</dbReference>
<reference evidence="19" key="1">
    <citation type="submission" date="2021-11" db="EMBL/GenBank/DDBJ databases">
        <title>Draft genome sequence of Alcaligenes endophyticus type strain CCUG 75668T.</title>
        <authorList>
            <person name="Salva-Serra F."/>
            <person name="Duran R.E."/>
            <person name="Seeger M."/>
            <person name="Moore E.R.B."/>
            <person name="Jaen-Luchoro D."/>
        </authorList>
    </citation>
    <scope>NUCLEOTIDE SEQUENCE</scope>
    <source>
        <strain evidence="19">CCUG 75668</strain>
    </source>
</reference>
<gene>
    <name evidence="19" type="ORF">LMS43_03710</name>
</gene>
<feature type="signal peptide" evidence="16">
    <location>
        <begin position="1"/>
        <end position="25"/>
    </location>
</feature>
<keyword evidence="20" id="KW-1185">Reference proteome</keyword>
<dbReference type="SUPFAM" id="SSF56935">
    <property type="entry name" value="Porins"/>
    <property type="match status" value="1"/>
</dbReference>
<sequence length="724" mass="80086">MLHRSSQALLCSALVSLGPFGSLHAQDTTTATLAPITIKSGEPKPDGSYLARGSNTATKTGTPLIEIPQSISVITQEQLRQQGAHTLNQALRYTSGVAVESRGAVASRLDQFTIRGFSATSLLDGLRVFGSRDALPQIDAYRLEQVDVLKGPSSVMFGQGGPGGVVNQVSKRPQAERLNEVELQAGNFKYKRANVDFTGALDEDERWLYRLTGAAYKANGQVAHTKEERYFIAPALTWNIDPDTQLTLLANLQHDPHMGSYGSMPGLRTVFEASDGIRLDPDFYDGDVNFEKSDRKHHSVAYEFEKKFNEHITIRSKARYLHSEGVYRSVYSNGFRAGSERILNRNKGGTNAKMDSYALDNHAVFTVDTGRVWHTVLAGVDFAKLKTGTLNSSWDATLPLDVLRPDYYQDHGDLNWVSYGTGHQYQTGVYLQDQMQFEKLSILAGGRYDWSRNMSSARSLSTGVDTSSATRAKAFTGRLGAIYNFDNGLAPYINFSQSFEPQSGTDRDDKPFDPLRGEQYEIGMKFQPPGTSSLYSMALFDIRRKNLLTAIPNCVGSKCQEQTGEIRTQGIELEARGQVTEQLNLIANYSLITNEYTKDNASVSRPSLVGMAQAGIPKHQASLWVHYQLPHDTMLAGLGVAAGLRYRGSSFGDTQEGFKVPGTTLVDMAVDYDLAHVHPQLKGAQIAVNVSNLFNRRNVSSCSSQSWCWYGYQRSVQASLRYRW</sequence>
<keyword evidence="4 14" id="KW-1134">Transmembrane beta strand</keyword>
<keyword evidence="9" id="KW-0406">Ion transport</keyword>
<feature type="domain" description="TonB-dependent receptor-like beta-barrel" evidence="17">
    <location>
        <begin position="238"/>
        <end position="693"/>
    </location>
</feature>
<evidence type="ECO:0000256" key="14">
    <source>
        <dbReference type="PROSITE-ProRule" id="PRU01360"/>
    </source>
</evidence>
<evidence type="ECO:0000256" key="10">
    <source>
        <dbReference type="ARBA" id="ARBA00023077"/>
    </source>
</evidence>
<dbReference type="RefSeq" id="WP_266122290.1">
    <property type="nucleotide sequence ID" value="NZ_JAJHNU010000001.1"/>
</dbReference>
<evidence type="ECO:0000256" key="9">
    <source>
        <dbReference type="ARBA" id="ARBA00023065"/>
    </source>
</evidence>
<dbReference type="Pfam" id="PF07715">
    <property type="entry name" value="Plug"/>
    <property type="match status" value="1"/>
</dbReference>
<dbReference type="PANTHER" id="PTHR32552:SF68">
    <property type="entry name" value="FERRICHROME OUTER MEMBRANE TRANSPORTER_PHAGE RECEPTOR"/>
    <property type="match status" value="1"/>
</dbReference>
<keyword evidence="10 15" id="KW-0798">TonB box</keyword>
<keyword evidence="13 14" id="KW-0998">Cell outer membrane</keyword>
<name>A0ABT8EGJ5_9BURK</name>
<proteinExistence type="inferred from homology"/>
<keyword evidence="7 16" id="KW-0732">Signal</keyword>
<keyword evidence="5" id="KW-0410">Iron transport</keyword>
<dbReference type="InterPro" id="IPR036942">
    <property type="entry name" value="Beta-barrel_TonB_sf"/>
</dbReference>
<feature type="chain" id="PRO_5046272915" evidence="16">
    <location>
        <begin position="26"/>
        <end position="724"/>
    </location>
</feature>
<evidence type="ECO:0000256" key="5">
    <source>
        <dbReference type="ARBA" id="ARBA00022496"/>
    </source>
</evidence>
<comment type="similarity">
    <text evidence="2 14 15">Belongs to the TonB-dependent receptor family.</text>
</comment>
<organism evidence="19 20">
    <name type="scientific">Alcaligenes endophyticus</name>
    <dbReference type="NCBI Taxonomy" id="1929088"/>
    <lineage>
        <taxon>Bacteria</taxon>
        <taxon>Pseudomonadati</taxon>
        <taxon>Pseudomonadota</taxon>
        <taxon>Betaproteobacteria</taxon>
        <taxon>Burkholderiales</taxon>
        <taxon>Alcaligenaceae</taxon>
        <taxon>Alcaligenes</taxon>
    </lineage>
</organism>